<name>A0AA88KIN0_NAELO</name>
<dbReference type="SUPFAM" id="SSF50985">
    <property type="entry name" value="RCC1/BLIP-II"/>
    <property type="match status" value="3"/>
</dbReference>
<feature type="disulfide bond" evidence="1">
    <location>
        <begin position="965"/>
        <end position="974"/>
    </location>
</feature>
<dbReference type="Gene3D" id="2.10.25.10">
    <property type="entry name" value="Laminin"/>
    <property type="match status" value="1"/>
</dbReference>
<dbReference type="GeneID" id="68097421"/>
<evidence type="ECO:0000259" key="4">
    <source>
        <dbReference type="PROSITE" id="PS50026"/>
    </source>
</evidence>
<sequence length="1056" mass="115336">MTSNSIGRLSSSSLPTISLWLLWVWLLSTTLLGFNNWPISSPDPTFLPHLVVHSQPLPNTNWYNSTDVYVWGSNENWATGNTYIQSSNIPLNNSKLSAAFFTNTYAWNPTYGQSEISSDLVTIANGKSFNWLLVKYSNASSGIVLNTTIMACGDNGNNFIGYGNSAPPVAISPVVPMGFFRSEALLATTPLFNKQITQIACWFKCLILTNTNEVYYYKGGIFTKIALPSSMIHPDTLQNIPVTVVQVTLTGVFHSQEETLFALTSEGFVFSWGGNNTCIRGRSPSIQVDTTPAIIPSLRNIKYISVGHYDIDESSVAAAINTTGHVFTWGSNSRGGLGLGISDTSHAQCGDAQLVSFDYDNTGPFVKVNVVHAHAVAWSERGQIFTWGLDDNFQTARGLGTQISPLNSTQDFVDAVGESTNFIVKECYVSRLATACLIGDYVWSFGDIPDRGHNSPGVIAQVSTPNLVKRLKLFYRGGMAIQVDNQVYTWGENYEGKSCLDDILYIQNAQAMTQSSPIPYRPFYPEGQMDPQQPEYSKIIVKSGQQCNFVLATKPFNSSEIYNFGVCPNNLHIFGPNPVQKPSNNLASFLRAVVNENLVDLSYMTLHAIALTQNGKPIGWGSNVYRQLGSGSVDPRPPFNLFANYASDPNMNATRVAVGDKFSLFLLSNGTLLGLGTNTNGQLESLASPVLTLTALNTSIVELKSGNASSGGMDKIVDICACRESTLIITALGKVYGTGSNSGGSLSSNFTLQPKYFEFIEVSGRDPILSTKQVWKAVCYDYPIFLTRDGFAYVFRSGVATLFSIPNNERVVDVSVYGNEFIWDYDAHFLTHKGNVYGRGQNRYFQLSPQMGLLSVPSTPVLTISKDTQMNEKGETLLPYAIATGYRHGLAVMALEWKCFNINATHDSVCSGMGFCIAPDQCRCKHTGITGAQCETFSCFGILHNETSMVCNGVGNCTFPDTCQCKEGYTGANCSIALPVCYGKVSTRPDVCNGRGSCIANDTCVCTFGQVGAFYGPQCEFKSCYPLDLSYEQNLLVTRRSSTMRANLCKKITQLL</sequence>
<dbReference type="InterPro" id="IPR051553">
    <property type="entry name" value="Ran_GTPase-activating"/>
</dbReference>
<feature type="chain" id="PRO_5041697701" description="EGF-like domain-containing protein" evidence="3">
    <location>
        <begin position="34"/>
        <end position="1056"/>
    </location>
</feature>
<dbReference type="PROSITE" id="PS50012">
    <property type="entry name" value="RCC1_3"/>
    <property type="match status" value="2"/>
</dbReference>
<dbReference type="PROSITE" id="PS00022">
    <property type="entry name" value="EGF_1"/>
    <property type="match status" value="1"/>
</dbReference>
<dbReference type="RefSeq" id="XP_044548678.1">
    <property type="nucleotide sequence ID" value="XM_044694663.1"/>
</dbReference>
<dbReference type="PANTHER" id="PTHR45982:SF1">
    <property type="entry name" value="REGULATOR OF CHROMOSOME CONDENSATION"/>
    <property type="match status" value="1"/>
</dbReference>
<dbReference type="Gene3D" id="2.130.10.30">
    <property type="entry name" value="Regulator of chromosome condensation 1/beta-lactamase-inhibitor protein II"/>
    <property type="match status" value="2"/>
</dbReference>
<dbReference type="PROSITE" id="PS01186">
    <property type="entry name" value="EGF_2"/>
    <property type="match status" value="1"/>
</dbReference>
<reference evidence="5 6" key="1">
    <citation type="journal article" date="2018" name="BMC Genomics">
        <title>The genome of Naegleria lovaniensis, the basis for a comparative approach to unravel pathogenicity factors of the human pathogenic amoeba N. fowleri.</title>
        <authorList>
            <person name="Liechti N."/>
            <person name="Schurch N."/>
            <person name="Bruggmann R."/>
            <person name="Wittwer M."/>
        </authorList>
    </citation>
    <scope>NUCLEOTIDE SEQUENCE [LARGE SCALE GENOMIC DNA]</scope>
    <source>
        <strain evidence="5 6">ATCC 30569</strain>
    </source>
</reference>
<feature type="repeat" description="RCC1" evidence="2">
    <location>
        <begin position="324"/>
        <end position="381"/>
    </location>
</feature>
<organism evidence="5 6">
    <name type="scientific">Naegleria lovaniensis</name>
    <name type="common">Amoeba</name>
    <dbReference type="NCBI Taxonomy" id="51637"/>
    <lineage>
        <taxon>Eukaryota</taxon>
        <taxon>Discoba</taxon>
        <taxon>Heterolobosea</taxon>
        <taxon>Tetramitia</taxon>
        <taxon>Eutetramitia</taxon>
        <taxon>Vahlkampfiidae</taxon>
        <taxon>Naegleria</taxon>
    </lineage>
</organism>
<keyword evidence="3" id="KW-0732">Signal</keyword>
<comment type="caution">
    <text evidence="5">The sequence shown here is derived from an EMBL/GenBank/DDBJ whole genome shotgun (WGS) entry which is preliminary data.</text>
</comment>
<dbReference type="InterPro" id="IPR000408">
    <property type="entry name" value="Reg_chr_condens"/>
</dbReference>
<evidence type="ECO:0000313" key="5">
    <source>
        <dbReference type="EMBL" id="KAG2382999.1"/>
    </source>
</evidence>
<comment type="caution">
    <text evidence="1">Lacks conserved residue(s) required for the propagation of feature annotation.</text>
</comment>
<dbReference type="PROSITE" id="PS50026">
    <property type="entry name" value="EGF_3"/>
    <property type="match status" value="1"/>
</dbReference>
<dbReference type="Proteomes" id="UP000816034">
    <property type="component" value="Unassembled WGS sequence"/>
</dbReference>
<proteinExistence type="predicted"/>
<feature type="signal peptide" evidence="3">
    <location>
        <begin position="1"/>
        <end position="33"/>
    </location>
</feature>
<feature type="domain" description="EGF-like" evidence="4">
    <location>
        <begin position="943"/>
        <end position="975"/>
    </location>
</feature>
<gene>
    <name evidence="5" type="ORF">C9374_004966</name>
</gene>
<keyword evidence="1" id="KW-1015">Disulfide bond</keyword>
<dbReference type="AlphaFoldDB" id="A0AA88KIN0"/>
<evidence type="ECO:0000256" key="1">
    <source>
        <dbReference type="PROSITE-ProRule" id="PRU00076"/>
    </source>
</evidence>
<dbReference type="Pfam" id="PF13540">
    <property type="entry name" value="RCC1_2"/>
    <property type="match status" value="1"/>
</dbReference>
<keyword evidence="1" id="KW-0245">EGF-like domain</keyword>
<protein>
    <recommendedName>
        <fullName evidence="4">EGF-like domain-containing protein</fullName>
    </recommendedName>
</protein>
<dbReference type="PANTHER" id="PTHR45982">
    <property type="entry name" value="REGULATOR OF CHROMOSOME CONDENSATION"/>
    <property type="match status" value="1"/>
</dbReference>
<dbReference type="InterPro" id="IPR000742">
    <property type="entry name" value="EGF"/>
</dbReference>
<evidence type="ECO:0000256" key="3">
    <source>
        <dbReference type="SAM" id="SignalP"/>
    </source>
</evidence>
<keyword evidence="6" id="KW-1185">Reference proteome</keyword>
<accession>A0AA88KIN0</accession>
<dbReference type="EMBL" id="PYSW02000022">
    <property type="protein sequence ID" value="KAG2382999.1"/>
    <property type="molecule type" value="Genomic_DNA"/>
</dbReference>
<feature type="repeat" description="RCC1" evidence="2">
    <location>
        <begin position="615"/>
        <end position="669"/>
    </location>
</feature>
<evidence type="ECO:0000256" key="2">
    <source>
        <dbReference type="PROSITE-ProRule" id="PRU00235"/>
    </source>
</evidence>
<evidence type="ECO:0000313" key="6">
    <source>
        <dbReference type="Proteomes" id="UP000816034"/>
    </source>
</evidence>
<dbReference type="InterPro" id="IPR009091">
    <property type="entry name" value="RCC1/BLIP-II"/>
</dbReference>